<organism evidence="1 2">
    <name type="scientific">Hermanssonia centrifuga</name>
    <dbReference type="NCBI Taxonomy" id="98765"/>
    <lineage>
        <taxon>Eukaryota</taxon>
        <taxon>Fungi</taxon>
        <taxon>Dikarya</taxon>
        <taxon>Basidiomycota</taxon>
        <taxon>Agaricomycotina</taxon>
        <taxon>Agaricomycetes</taxon>
        <taxon>Polyporales</taxon>
        <taxon>Meruliaceae</taxon>
        <taxon>Hermanssonia</taxon>
    </lineage>
</organism>
<proteinExistence type="predicted"/>
<protein>
    <submittedName>
        <fullName evidence="1">Uncharacterized protein</fullName>
    </submittedName>
</protein>
<dbReference type="EMBL" id="SGPJ01000197">
    <property type="protein sequence ID" value="THG96977.1"/>
    <property type="molecule type" value="Genomic_DNA"/>
</dbReference>
<name>A0A4S4KHD8_9APHY</name>
<accession>A0A4S4KHD8</accession>
<comment type="caution">
    <text evidence="1">The sequence shown here is derived from an EMBL/GenBank/DDBJ whole genome shotgun (WGS) entry which is preliminary data.</text>
</comment>
<dbReference type="Proteomes" id="UP000309038">
    <property type="component" value="Unassembled WGS sequence"/>
</dbReference>
<evidence type="ECO:0000313" key="2">
    <source>
        <dbReference type="Proteomes" id="UP000309038"/>
    </source>
</evidence>
<gene>
    <name evidence="1" type="ORF">EW026_g4950</name>
</gene>
<sequence length="70" mass="8109">MELNILLIVISQQSATISHDSHPEVSLNGDGHEKEAIINWIQMLKAMKDEDRDLLERLRDELNNLLIFQL</sequence>
<evidence type="ECO:0000313" key="1">
    <source>
        <dbReference type="EMBL" id="THG96977.1"/>
    </source>
</evidence>
<reference evidence="1 2" key="1">
    <citation type="submission" date="2019-02" db="EMBL/GenBank/DDBJ databases">
        <title>Genome sequencing of the rare red list fungi Phlebia centrifuga.</title>
        <authorList>
            <person name="Buettner E."/>
            <person name="Kellner H."/>
        </authorList>
    </citation>
    <scope>NUCLEOTIDE SEQUENCE [LARGE SCALE GENOMIC DNA]</scope>
    <source>
        <strain evidence="1 2">DSM 108282</strain>
    </source>
</reference>
<keyword evidence="2" id="KW-1185">Reference proteome</keyword>
<dbReference type="AlphaFoldDB" id="A0A4S4KHD8"/>